<dbReference type="InterPro" id="IPR036095">
    <property type="entry name" value="PTS_EIIB-like_sf"/>
</dbReference>
<dbReference type="GO" id="GO:0008982">
    <property type="term" value="F:protein-N(PI)-phosphohistidine-sugar phosphotransferase activity"/>
    <property type="evidence" value="ECO:0007669"/>
    <property type="project" value="InterPro"/>
</dbReference>
<evidence type="ECO:0000313" key="3">
    <source>
        <dbReference type="EMBL" id="CUN76133.1"/>
    </source>
</evidence>
<accession>A0A173ZJZ4</accession>
<proteinExistence type="predicted"/>
<name>A0A173ZJZ4_9FIRM</name>
<dbReference type="SUPFAM" id="SSF52794">
    <property type="entry name" value="PTS system IIB component-like"/>
    <property type="match status" value="1"/>
</dbReference>
<dbReference type="RefSeq" id="WP_055653285.1">
    <property type="nucleotide sequence ID" value="NZ_CABIXC010000002.1"/>
</dbReference>
<sequence>MFTMYAVCASGIGTSLFSRKLITDAVIALGYNTEDIRVGCIGAQEAIGTNTDIFITGSTIAKNIPDRPGVEKVIVVNMINDLAGMKNALEPVLEKAAAAGKVKKL</sequence>
<keyword evidence="1 3" id="KW-0808">Transferase</keyword>
<dbReference type="Pfam" id="PF02302">
    <property type="entry name" value="PTS_IIB"/>
    <property type="match status" value="1"/>
</dbReference>
<gene>
    <name evidence="3" type="ORF">ERS852407_01021</name>
</gene>
<dbReference type="InterPro" id="IPR003501">
    <property type="entry name" value="PTS_EIIB_2/3"/>
</dbReference>
<dbReference type="EMBL" id="CYZE01000002">
    <property type="protein sequence ID" value="CUN76133.1"/>
    <property type="molecule type" value="Genomic_DNA"/>
</dbReference>
<dbReference type="Proteomes" id="UP000095651">
    <property type="component" value="Unassembled WGS sequence"/>
</dbReference>
<feature type="domain" description="Phosphotransferase system EIIB component type 2/3" evidence="2">
    <location>
        <begin position="6"/>
        <end position="81"/>
    </location>
</feature>
<dbReference type="AlphaFoldDB" id="A0A173ZJZ4"/>
<evidence type="ECO:0000313" key="4">
    <source>
        <dbReference type="Proteomes" id="UP000095651"/>
    </source>
</evidence>
<evidence type="ECO:0000256" key="1">
    <source>
        <dbReference type="ARBA" id="ARBA00022679"/>
    </source>
</evidence>
<organism evidence="3 4">
    <name type="scientific">Hungatella hathewayi</name>
    <dbReference type="NCBI Taxonomy" id="154046"/>
    <lineage>
        <taxon>Bacteria</taxon>
        <taxon>Bacillati</taxon>
        <taxon>Bacillota</taxon>
        <taxon>Clostridia</taxon>
        <taxon>Lachnospirales</taxon>
        <taxon>Lachnospiraceae</taxon>
        <taxon>Hungatella</taxon>
    </lineage>
</organism>
<dbReference type="GO" id="GO:0009401">
    <property type="term" value="P:phosphoenolpyruvate-dependent sugar phosphotransferase system"/>
    <property type="evidence" value="ECO:0007669"/>
    <property type="project" value="InterPro"/>
</dbReference>
<reference evidence="3 4" key="1">
    <citation type="submission" date="2015-09" db="EMBL/GenBank/DDBJ databases">
        <authorList>
            <consortium name="Pathogen Informatics"/>
        </authorList>
    </citation>
    <scope>NUCLEOTIDE SEQUENCE [LARGE SCALE GENOMIC DNA]</scope>
    <source>
        <strain evidence="3 4">2789STDY5608850</strain>
    </source>
</reference>
<evidence type="ECO:0000259" key="2">
    <source>
        <dbReference type="Pfam" id="PF02302"/>
    </source>
</evidence>
<dbReference type="Gene3D" id="3.40.50.2300">
    <property type="match status" value="1"/>
</dbReference>
<protein>
    <submittedName>
        <fullName evidence="3">Phosphotransferase system, galactitol-specific IIB component</fullName>
    </submittedName>
</protein>